<keyword evidence="1" id="KW-0472">Membrane</keyword>
<dbReference type="NCBIfam" id="NF008740">
    <property type="entry name" value="PRK11770.1-2"/>
    <property type="match status" value="1"/>
</dbReference>
<sequence length="151" mass="16282">MPNGGTFIVADASVMIEVFFRLYNAVFIKEVKRMGCLGNVLWFVFGGAVSGLSWCLAGLLWCVTIVGIPVGMQCFKFASLSFFPFGKEVRYGGGAGSLLLNIIWLIISGVPLALEHALFGLLLCVTVIGIPFGMQHFKLAKLALMPFGAEV</sequence>
<feature type="domain" description="Inner membrane component" evidence="2">
    <location>
        <begin position="37"/>
        <end position="87"/>
    </location>
</feature>
<keyword evidence="1" id="KW-1133">Transmembrane helix</keyword>
<feature type="transmembrane region" description="Helical" evidence="1">
    <location>
        <begin position="91"/>
        <end position="110"/>
    </location>
</feature>
<reference evidence="3" key="1">
    <citation type="submission" date="2009-02" db="EMBL/GenBank/DDBJ databases">
        <authorList>
            <person name="Fulton L."/>
            <person name="Clifton S."/>
            <person name="Fulton B."/>
            <person name="Xu J."/>
            <person name="Minx P."/>
            <person name="Pepin K.H."/>
            <person name="Johnson M."/>
            <person name="Bhonagiri V."/>
            <person name="Nash W.E."/>
            <person name="Mardis E.R."/>
            <person name="Wilson R.K."/>
        </authorList>
    </citation>
    <scope>NUCLEOTIDE SEQUENCE [LARGE SCALE GENOMIC DNA]</scope>
    <source>
        <strain evidence="3">DSM 15053</strain>
    </source>
</reference>
<gene>
    <name evidence="3" type="ORF">CLOHYLEM_07167</name>
</gene>
<evidence type="ECO:0000256" key="1">
    <source>
        <dbReference type="SAM" id="Phobius"/>
    </source>
</evidence>
<dbReference type="eggNOG" id="COG3304">
    <property type="taxonomic scope" value="Bacteria"/>
</dbReference>
<dbReference type="GO" id="GO:0005886">
    <property type="term" value="C:plasma membrane"/>
    <property type="evidence" value="ECO:0007669"/>
    <property type="project" value="TreeGrafter"/>
</dbReference>
<dbReference type="InterPro" id="IPR052937">
    <property type="entry name" value="Inner_membrane_protein"/>
</dbReference>
<keyword evidence="4" id="KW-1185">Reference proteome</keyword>
<evidence type="ECO:0000313" key="3">
    <source>
        <dbReference type="EMBL" id="EEG72768.1"/>
    </source>
</evidence>
<dbReference type="InterPro" id="IPR005185">
    <property type="entry name" value="YccF"/>
</dbReference>
<comment type="caution">
    <text evidence="3">The sequence shown here is derived from an EMBL/GenBank/DDBJ whole genome shotgun (WGS) entry which is preliminary data.</text>
</comment>
<feature type="domain" description="Inner membrane component" evidence="2">
    <location>
        <begin position="99"/>
        <end position="148"/>
    </location>
</feature>
<feature type="transmembrane region" description="Helical" evidence="1">
    <location>
        <begin position="40"/>
        <end position="71"/>
    </location>
</feature>
<proteinExistence type="predicted"/>
<organism evidence="3 4">
    <name type="scientific">[Clostridium] hylemonae DSM 15053</name>
    <dbReference type="NCBI Taxonomy" id="553973"/>
    <lineage>
        <taxon>Bacteria</taxon>
        <taxon>Bacillati</taxon>
        <taxon>Bacillota</taxon>
        <taxon>Clostridia</taxon>
        <taxon>Lachnospirales</taxon>
        <taxon>Lachnospiraceae</taxon>
    </lineage>
</organism>
<dbReference type="STRING" id="553973.CLOHYLEM_07167"/>
<feature type="transmembrane region" description="Helical" evidence="1">
    <location>
        <begin position="117"/>
        <end position="137"/>
    </location>
</feature>
<dbReference type="HOGENOM" id="CLU_120384_1_0_9"/>
<name>C0C500_9FIRM</name>
<dbReference type="AlphaFoldDB" id="C0C500"/>
<dbReference type="Pfam" id="PF03733">
    <property type="entry name" value="YccF"/>
    <property type="match status" value="2"/>
</dbReference>
<dbReference type="PANTHER" id="PTHR42903:SF1">
    <property type="entry name" value="INNER MEMBRANE PROTEIN YCCF"/>
    <property type="match status" value="1"/>
</dbReference>
<protein>
    <recommendedName>
        <fullName evidence="2">Inner membrane component domain-containing protein</fullName>
    </recommendedName>
</protein>
<evidence type="ECO:0000259" key="2">
    <source>
        <dbReference type="Pfam" id="PF03733"/>
    </source>
</evidence>
<reference evidence="3" key="2">
    <citation type="submission" date="2013-06" db="EMBL/GenBank/DDBJ databases">
        <title>Draft genome sequence of Clostridium hylemonae (DSM 15053).</title>
        <authorList>
            <person name="Sudarsanam P."/>
            <person name="Ley R."/>
            <person name="Guruge J."/>
            <person name="Turnbaugh P.J."/>
            <person name="Mahowald M."/>
            <person name="Liep D."/>
            <person name="Gordon J."/>
        </authorList>
    </citation>
    <scope>NUCLEOTIDE SEQUENCE</scope>
    <source>
        <strain evidence="3">DSM 15053</strain>
    </source>
</reference>
<feature type="transmembrane region" description="Helical" evidence="1">
    <location>
        <begin position="6"/>
        <end position="28"/>
    </location>
</feature>
<dbReference type="PANTHER" id="PTHR42903">
    <property type="entry name" value="INNER MEMBRANE PROTEIN YCCF"/>
    <property type="match status" value="1"/>
</dbReference>
<keyword evidence="1" id="KW-0812">Transmembrane</keyword>
<evidence type="ECO:0000313" key="4">
    <source>
        <dbReference type="Proteomes" id="UP000004893"/>
    </source>
</evidence>
<accession>C0C500</accession>
<dbReference type="Proteomes" id="UP000004893">
    <property type="component" value="Unassembled WGS sequence"/>
</dbReference>
<dbReference type="EMBL" id="ABYI02000036">
    <property type="protein sequence ID" value="EEG72768.1"/>
    <property type="molecule type" value="Genomic_DNA"/>
</dbReference>